<proteinExistence type="predicted"/>
<name>A0A0P7ZLU4_9EURY</name>
<sequence length="51" mass="5960">MNESFSDVIGKLTKMKRSQIGEYFGALKDSKTLDEIEDDCRKIRDVARHRK</sequence>
<accession>A0A0P7ZLU4</accession>
<keyword evidence="1" id="KW-1277">Toxin-antitoxin system</keyword>
<evidence type="ECO:0000313" key="2">
    <source>
        <dbReference type="EMBL" id="KPQ45172.1"/>
    </source>
</evidence>
<dbReference type="EMBL" id="LKCM01000019">
    <property type="protein sequence ID" value="KPQ45172.1"/>
    <property type="molecule type" value="Genomic_DNA"/>
</dbReference>
<dbReference type="Proteomes" id="UP000050360">
    <property type="component" value="Unassembled WGS sequence"/>
</dbReference>
<evidence type="ECO:0008006" key="4">
    <source>
        <dbReference type="Google" id="ProtNLM"/>
    </source>
</evidence>
<evidence type="ECO:0000313" key="3">
    <source>
        <dbReference type="Proteomes" id="UP000050360"/>
    </source>
</evidence>
<evidence type="ECO:0000256" key="1">
    <source>
        <dbReference type="ARBA" id="ARBA00022649"/>
    </source>
</evidence>
<gene>
    <name evidence="2" type="ORF">MPEBLZ_00255</name>
</gene>
<comment type="caution">
    <text evidence="2">The sequence shown here is derived from an EMBL/GenBank/DDBJ whole genome shotgun (WGS) entry which is preliminary data.</text>
</comment>
<dbReference type="InterPro" id="IPR003847">
    <property type="entry name" value="Put_antitoxin"/>
</dbReference>
<dbReference type="Pfam" id="PF02697">
    <property type="entry name" value="VAPB_antitox"/>
    <property type="match status" value="1"/>
</dbReference>
<protein>
    <recommendedName>
        <fullName evidence="4">Antitoxin</fullName>
    </recommendedName>
</protein>
<reference evidence="2 3" key="1">
    <citation type="submission" date="2015-09" db="EMBL/GenBank/DDBJ databases">
        <title>A metagenomics-based metabolic model of nitrate-dependent anaerobic oxidation of methane by Methanoperedens-like archaea.</title>
        <authorList>
            <person name="Arshad A."/>
            <person name="Speth D.R."/>
            <person name="De Graaf R.M."/>
            <person name="Op Den Camp H.J."/>
            <person name="Jetten M.S."/>
            <person name="Welte C.U."/>
        </authorList>
    </citation>
    <scope>NUCLEOTIDE SEQUENCE [LARGE SCALE GENOMIC DNA]</scope>
</reference>
<organism evidence="2 3">
    <name type="scientific">Candidatus Methanoperedens nitratireducens</name>
    <dbReference type="NCBI Taxonomy" id="1392998"/>
    <lineage>
        <taxon>Archaea</taxon>
        <taxon>Methanobacteriati</taxon>
        <taxon>Methanobacteriota</taxon>
        <taxon>Stenosarchaea group</taxon>
        <taxon>Methanomicrobia</taxon>
        <taxon>Methanosarcinales</taxon>
        <taxon>ANME-2 cluster</taxon>
        <taxon>Candidatus Methanoperedentaceae</taxon>
        <taxon>Candidatus Methanoperedens</taxon>
    </lineage>
</organism>
<dbReference type="AlphaFoldDB" id="A0A0P7ZLU4"/>